<accession>A0A1C3EFX6</accession>
<name>A0A1C3EFX6_9GAMM</name>
<protein>
    <recommendedName>
        <fullName evidence="1">FRG domain-containing protein</fullName>
    </recommendedName>
</protein>
<dbReference type="SMART" id="SM00901">
    <property type="entry name" value="FRG"/>
    <property type="match status" value="1"/>
</dbReference>
<evidence type="ECO:0000313" key="3">
    <source>
        <dbReference type="Proteomes" id="UP000094936"/>
    </source>
</evidence>
<dbReference type="EMBL" id="LYBM01000026">
    <property type="protein sequence ID" value="ODA32155.1"/>
    <property type="molecule type" value="Genomic_DNA"/>
</dbReference>
<keyword evidence="3" id="KW-1185">Reference proteome</keyword>
<reference evidence="2 3" key="1">
    <citation type="submission" date="2016-05" db="EMBL/GenBank/DDBJ databases">
        <title>Genomic Taxonomy of the Vibrionaceae.</title>
        <authorList>
            <person name="Gomez-Gil B."/>
            <person name="Enciso-Ibarra J."/>
        </authorList>
    </citation>
    <scope>NUCLEOTIDE SEQUENCE [LARGE SCALE GENOMIC DNA]</scope>
    <source>
        <strain evidence="2 3">CAIM 1920</strain>
    </source>
</reference>
<sequence>MQGQWFGAVSGTNDGEIILNIDDRDDSFTGLVHYEDKDNSMPSLMAYIDIMRFDDYRCIFDITDILAVHPVTKTVDSWDSIKSYHDNEMFIPNEVVVIVERIDKNTISIKMTTDIGTEVSGFLNSINCGKDSSLTPLNYSWDEFKRHALDFSDGTIFRGQNQQWKLETGFNRQGRYDLVNYRNKCIPELHRQLTTDTKYQFKLADNKDFGAFLNLAQHHGFPTPLLDWTYSPYVAAFFAFRGITSKDAKDNPERKVRIFMLNRTLLETYHVGLDSLIVNCFNLAVVDLLGTENPRMIPQQATATISNVADIEKFIKKLEQKHDISVLQCIDIPWSERDKVVRELTLMGLTAGSLFPGIDGTCEALKEKLFA</sequence>
<dbReference type="Proteomes" id="UP000094936">
    <property type="component" value="Unassembled WGS sequence"/>
</dbReference>
<dbReference type="RefSeq" id="WP_068903290.1">
    <property type="nucleotide sequence ID" value="NZ_JBHUIF010000029.1"/>
</dbReference>
<evidence type="ECO:0000313" key="2">
    <source>
        <dbReference type="EMBL" id="ODA32155.1"/>
    </source>
</evidence>
<evidence type="ECO:0000259" key="1">
    <source>
        <dbReference type="SMART" id="SM00901"/>
    </source>
</evidence>
<comment type="caution">
    <text evidence="2">The sequence shown here is derived from an EMBL/GenBank/DDBJ whole genome shotgun (WGS) entry which is preliminary data.</text>
</comment>
<dbReference type="OrthoDB" id="9816036at2"/>
<proteinExistence type="predicted"/>
<dbReference type="AlphaFoldDB" id="A0A1C3EFX6"/>
<feature type="domain" description="FRG" evidence="1">
    <location>
        <begin position="151"/>
        <end position="258"/>
    </location>
</feature>
<dbReference type="Pfam" id="PF08867">
    <property type="entry name" value="FRG"/>
    <property type="match status" value="1"/>
</dbReference>
<gene>
    <name evidence="2" type="ORF">A8L45_13910</name>
</gene>
<organism evidence="2 3">
    <name type="scientific">Veronia pacifica</name>
    <dbReference type="NCBI Taxonomy" id="1080227"/>
    <lineage>
        <taxon>Bacteria</taxon>
        <taxon>Pseudomonadati</taxon>
        <taxon>Pseudomonadota</taxon>
        <taxon>Gammaproteobacteria</taxon>
        <taxon>Vibrionales</taxon>
        <taxon>Vibrionaceae</taxon>
        <taxon>Veronia</taxon>
    </lineage>
</organism>
<dbReference type="InterPro" id="IPR014966">
    <property type="entry name" value="FRG-dom"/>
</dbReference>